<dbReference type="FunFam" id="1.25.10.10:FF:000052">
    <property type="entry name" value="Cytoskeleton associated protein 5"/>
    <property type="match status" value="1"/>
</dbReference>
<feature type="domain" description="TOG" evidence="12">
    <location>
        <begin position="863"/>
        <end position="1098"/>
    </location>
</feature>
<dbReference type="PROSITE" id="PS50077">
    <property type="entry name" value="HEAT_REPEAT"/>
    <property type="match status" value="1"/>
</dbReference>
<gene>
    <name evidence="14" type="primary">LOC108667935</name>
</gene>
<organism evidence="13 14">
    <name type="scientific">Hyalella azteca</name>
    <name type="common">Amphipod</name>
    <dbReference type="NCBI Taxonomy" id="294128"/>
    <lineage>
        <taxon>Eukaryota</taxon>
        <taxon>Metazoa</taxon>
        <taxon>Ecdysozoa</taxon>
        <taxon>Arthropoda</taxon>
        <taxon>Crustacea</taxon>
        <taxon>Multicrustacea</taxon>
        <taxon>Malacostraca</taxon>
        <taxon>Eumalacostraca</taxon>
        <taxon>Peracarida</taxon>
        <taxon>Amphipoda</taxon>
        <taxon>Senticaudata</taxon>
        <taxon>Talitrida</taxon>
        <taxon>Talitroidea</taxon>
        <taxon>Hyalellidae</taxon>
        <taxon>Hyalella</taxon>
    </lineage>
</organism>
<evidence type="ECO:0000313" key="13">
    <source>
        <dbReference type="Proteomes" id="UP000694843"/>
    </source>
</evidence>
<feature type="compositionally biased region" description="Low complexity" evidence="11">
    <location>
        <begin position="1128"/>
        <end position="1150"/>
    </location>
</feature>
<dbReference type="OrthoDB" id="205662at2759"/>
<dbReference type="GO" id="GO:0051010">
    <property type="term" value="F:microtubule plus-end binding"/>
    <property type="evidence" value="ECO:0007669"/>
    <property type="project" value="InterPro"/>
</dbReference>
<evidence type="ECO:0000256" key="5">
    <source>
        <dbReference type="ARBA" id="ARBA00022737"/>
    </source>
</evidence>
<dbReference type="PANTHER" id="PTHR12609">
    <property type="entry name" value="MICROTUBULE ASSOCIATED PROTEIN XMAP215"/>
    <property type="match status" value="1"/>
</dbReference>
<keyword evidence="7" id="KW-0206">Cytoskeleton</keyword>
<evidence type="ECO:0000256" key="9">
    <source>
        <dbReference type="ARBA" id="ARBA00025722"/>
    </source>
</evidence>
<dbReference type="KEGG" id="hazt:108667935"/>
<dbReference type="SMART" id="SM01349">
    <property type="entry name" value="TOG"/>
    <property type="match status" value="5"/>
</dbReference>
<evidence type="ECO:0000256" key="2">
    <source>
        <dbReference type="ARBA" id="ARBA00004300"/>
    </source>
</evidence>
<dbReference type="GO" id="GO:0030951">
    <property type="term" value="P:establishment or maintenance of microtubule cytoskeleton polarity"/>
    <property type="evidence" value="ECO:0007669"/>
    <property type="project" value="InterPro"/>
</dbReference>
<dbReference type="InterPro" id="IPR034085">
    <property type="entry name" value="TOG"/>
</dbReference>
<proteinExistence type="inferred from homology"/>
<dbReference type="FunFam" id="1.25.10.10:FF:000019">
    <property type="entry name" value="Cytoskeleton-associated protein 5"/>
    <property type="match status" value="1"/>
</dbReference>
<feature type="compositionally biased region" description="Low complexity" evidence="11">
    <location>
        <begin position="1865"/>
        <end position="1875"/>
    </location>
</feature>
<protein>
    <submittedName>
        <fullName evidence="14">Cytoskeleton-associated protein 5</fullName>
    </submittedName>
</protein>
<dbReference type="InterPro" id="IPR045110">
    <property type="entry name" value="XMAP215"/>
</dbReference>
<dbReference type="GO" id="GO:0051301">
    <property type="term" value="P:cell division"/>
    <property type="evidence" value="ECO:0007669"/>
    <property type="project" value="UniProtKB-KW"/>
</dbReference>
<feature type="domain" description="TOG" evidence="12">
    <location>
        <begin position="267"/>
        <end position="503"/>
    </location>
</feature>
<dbReference type="GeneID" id="108667935"/>
<dbReference type="FunFam" id="1.25.10.10:FF:000050">
    <property type="entry name" value="Cytoskeleton-associated protein 5 isoform X1"/>
    <property type="match status" value="1"/>
</dbReference>
<keyword evidence="3" id="KW-0963">Cytoplasm</keyword>
<dbReference type="InterPro" id="IPR024395">
    <property type="entry name" value="CLASP_N_dom"/>
</dbReference>
<dbReference type="FunFam" id="1.25.10.10:FF:000063">
    <property type="entry name" value="Putative cytoskeleton-associated protein 5"/>
    <property type="match status" value="1"/>
</dbReference>
<feature type="compositionally biased region" description="Acidic residues" evidence="11">
    <location>
        <begin position="839"/>
        <end position="853"/>
    </location>
</feature>
<feature type="compositionally biased region" description="Low complexity" evidence="11">
    <location>
        <begin position="506"/>
        <end position="537"/>
    </location>
</feature>
<dbReference type="GO" id="GO:0051231">
    <property type="term" value="P:spindle elongation"/>
    <property type="evidence" value="ECO:0007669"/>
    <property type="project" value="UniProtKB-ARBA"/>
</dbReference>
<evidence type="ECO:0000256" key="7">
    <source>
        <dbReference type="ARBA" id="ARBA00023212"/>
    </source>
</evidence>
<keyword evidence="5" id="KW-0677">Repeat</keyword>
<feature type="compositionally biased region" description="Gly residues" evidence="11">
    <location>
        <begin position="821"/>
        <end position="836"/>
    </location>
</feature>
<feature type="compositionally biased region" description="Low complexity" evidence="11">
    <location>
        <begin position="1100"/>
        <end position="1115"/>
    </location>
</feature>
<accession>A0A8B7NAB8</accession>
<evidence type="ECO:0000256" key="11">
    <source>
        <dbReference type="SAM" id="MobiDB-lite"/>
    </source>
</evidence>
<evidence type="ECO:0000256" key="1">
    <source>
        <dbReference type="ARBA" id="ARBA00004186"/>
    </source>
</evidence>
<name>A0A8B7NAB8_HYAAZ</name>
<keyword evidence="13" id="KW-1185">Reference proteome</keyword>
<dbReference type="SUPFAM" id="SSF48371">
    <property type="entry name" value="ARM repeat"/>
    <property type="match status" value="2"/>
</dbReference>
<keyword evidence="8" id="KW-0131">Cell cycle</keyword>
<feature type="region of interest" description="Disordered" evidence="11">
    <location>
        <begin position="804"/>
        <end position="860"/>
    </location>
</feature>
<comment type="subcellular location">
    <subcellularLocation>
        <location evidence="2">Cytoplasm</location>
        <location evidence="2">Cytoskeleton</location>
        <location evidence="2">Microtubule organizing center</location>
        <location evidence="2">Centrosome</location>
    </subcellularLocation>
    <subcellularLocation>
        <location evidence="1">Cytoplasm</location>
        <location evidence="1">Cytoskeleton</location>
        <location evidence="1">Spindle</location>
    </subcellularLocation>
</comment>
<feature type="region of interest" description="Disordered" evidence="11">
    <location>
        <begin position="506"/>
        <end position="560"/>
    </location>
</feature>
<evidence type="ECO:0000256" key="4">
    <source>
        <dbReference type="ARBA" id="ARBA00022618"/>
    </source>
</evidence>
<feature type="region of interest" description="Disordered" evidence="11">
    <location>
        <begin position="1425"/>
        <end position="1456"/>
    </location>
</feature>
<dbReference type="CTD" id="41952"/>
<evidence type="ECO:0000313" key="14">
    <source>
        <dbReference type="RefSeq" id="XP_018010529.1"/>
    </source>
</evidence>
<dbReference type="Gene3D" id="1.25.10.10">
    <property type="entry name" value="Leucine-rich Repeat Variant"/>
    <property type="match status" value="5"/>
</dbReference>
<dbReference type="Pfam" id="PF12348">
    <property type="entry name" value="CLASP_N"/>
    <property type="match status" value="1"/>
</dbReference>
<dbReference type="OMA" id="NWKERKE"/>
<dbReference type="GO" id="GO:0005819">
    <property type="term" value="C:spindle"/>
    <property type="evidence" value="ECO:0007669"/>
    <property type="project" value="UniProtKB-SubCell"/>
</dbReference>
<feature type="domain" description="TOG" evidence="12">
    <location>
        <begin position="1191"/>
        <end position="1430"/>
    </location>
</feature>
<evidence type="ECO:0000256" key="8">
    <source>
        <dbReference type="ARBA" id="ARBA00023306"/>
    </source>
</evidence>
<dbReference type="Proteomes" id="UP000694843">
    <property type="component" value="Unplaced"/>
</dbReference>
<evidence type="ECO:0000259" key="12">
    <source>
        <dbReference type="SMART" id="SM01349"/>
    </source>
</evidence>
<dbReference type="RefSeq" id="XP_018010529.1">
    <property type="nucleotide sequence ID" value="XM_018155040.2"/>
</dbReference>
<dbReference type="GO" id="GO:0061863">
    <property type="term" value="F:microtubule plus end polymerase"/>
    <property type="evidence" value="ECO:0007669"/>
    <property type="project" value="InterPro"/>
</dbReference>
<evidence type="ECO:0000256" key="10">
    <source>
        <dbReference type="PROSITE-ProRule" id="PRU00103"/>
    </source>
</evidence>
<dbReference type="GO" id="GO:0005874">
    <property type="term" value="C:microtubule"/>
    <property type="evidence" value="ECO:0007669"/>
    <property type="project" value="UniProtKB-ARBA"/>
</dbReference>
<keyword evidence="4" id="KW-0132">Cell division</keyword>
<feature type="repeat" description="HEAT" evidence="10">
    <location>
        <begin position="1035"/>
        <end position="1073"/>
    </location>
</feature>
<feature type="region of interest" description="Disordered" evidence="11">
    <location>
        <begin position="1865"/>
        <end position="1889"/>
    </location>
</feature>
<dbReference type="InterPro" id="IPR021133">
    <property type="entry name" value="HEAT_type_2"/>
</dbReference>
<dbReference type="InterPro" id="IPR048491">
    <property type="entry name" value="XMAP215_CLASP_TOG"/>
</dbReference>
<reference evidence="14" key="1">
    <citation type="submission" date="2025-08" db="UniProtKB">
        <authorList>
            <consortium name="RefSeq"/>
        </authorList>
    </citation>
    <scope>IDENTIFICATION</scope>
    <source>
        <tissue evidence="14">Whole organism</tissue>
    </source>
</reference>
<keyword evidence="6" id="KW-0498">Mitosis</keyword>
<sequence length="2047" mass="222486">MEDTEYLKLPLEERCVHKLWKARVNGYEECIKYFSTITDEKSPEFNKFAPLMKKLVTDSNAVAQEKALEAVLAFAENAHIAAKCATDVASGIVAKALGGPRRGTHDNAEAVLLMYCEIEKYAIVQEELIKGFAAKNPKVVVACVKILTSALREFGPKVMAPKPLVKQFPRLLEDRDKNVRDEGKKLMVEMYRWIGDALKPQLTALKPVQVAELETEFEKVAGEKAVQTRFLRSQQELKEKMAAAGDEDAGQDEEDEADGAVEIDPVDLMDPVDILSQLPADFYEKLEAKKWQDRKEAMEILLPLTKHQKLENGDYHDLMKALKKIIAKDTNVMIVALSGQCIAGLAAGLKKKFSVFAVACTETILEKFKEKKMNVVTALREAVDAIYQCTSLESLQETISAALGNKNPNVKAETAAFLGRCFCYCTPTILNKKLIKAFATDLLKTLNESDPTVRDNSAEALAALLKVVGEKLLMPFLGDLDNLKMQKIKEASEKVELKVKIPTAKAKAKPAPAAAPSKPVTVSSGGRVAATAARPAPAKAPPRKAKPPGGAGGGGSAATKSPAVVEEAEMVLEAAVEAAGEVLGAAVVSQLADPNWKERLAAMDAIVAAVSEMDTNAPCQAMVLVIAVQKPGLKDNNFQVLKLRITAIQTLAENTKFSRTSCEACLAELVDKLGDLKNGSLASSCLTAMAEAVSLEWLGPEVTTLAFKQKSPKVQEAALVWLAQAVTDFGLIVKPKSVIADIKKGLAHTNPGVRNAAVSLCGVIHLHMGPALRTFLEDEKPALLQQIDAEIEKQTMMLARFYAQNKGRTAPAPTRKQRTWGGAGRDARGGAGGARGGTVDDDDEGGEEDEPTSEDVANSNVQDLIPRTNIAALVTDELIAELADKNWKVRSEALSKISGVISSAKFITADWGDLPGALAARLNDTNKNLAVEALKVVGQLAAAAGPHCSRHTRTVIPGVLLLLGDAKVNVRASAQSVLESWAEQAKPKELLEGDTCVDALKSGTVFLKAALFPWLAQQLTEAPPKSLNKEDLGNYVPHIYSGLEDRSAEVRKAATEAVLPFMLHLGYEGMLKHTSRVKPASKNALMATLDKARLSLPAKPAPTVAAARQAPAKTAGKMARPQTGGGAVAPAAAAAKKPSRAATAPPASSRKGGDDQDTSPLLPVNGLKQQRASDEQKLKVLRWDFTTPRQEFITQLNDQMMTAGLNRTLITNMFHKDFNFHKKSIDALNEDLADNLEACVCNLDMILRWMSLRFFDTNPSVIMKAMEYLTNVFTYLSDDGYRLMDFEAYSFLPFIVQKFGDPKDGIRGPARNIVRLIVRIYPASKVSPYLMEGLKNKNARQRAECLEALEDLIRHAGMTVCQPSPAVALKDIAKQISDKDKVVRNAALNALVQVYFIEGEKLYKYIGQLSSKDMGFLEERIKQAGKNRQEPTLPTPAVEFTPTVRSGGGGAPRGGNRVVPSPAGEFNPLARGAAAALESNAAAGQDVNSLLQRYRQRAPSNNSDSGANKSAFTLDYSVVEKLLEDDDNKPIKVEVESIPDLNSLMNFNTICPTLTSRLAQPGFTTLSRTNANLEAEDASEAINLVISQVSSSSPAVVVRALCQLDEVICSTDQERWQQLVPHVDQLLVMATVQYRLVLNTKMNDPGSRGDCVKIYRALTNCLMTIFNRPELAVVASRDVMSDVWHVLLSTLIDARLAALDEGAQIIRAFNVLVVRMAEKADFTSVFSASLKLLHDCVGAGGSGGKFGELVLKCNWKIIQMLSKRTTNLDLTVILTDVHHFLTSYPMNTWMDRSDVPLRTIKTVIHTLCKIYGSAVLPHLDSIKGAHGSDLHKYITKTLKKVGHEGSGDVAKETSVPDNQNLLQQHNKQHQLAAAASHATSKSPKRLSKAANNSLSEIFRKIGSKENTKEGLVELYEFQQMHPEADISPFLSKASLFFQNYIERGLKKVKMEREMKSSGLSTQLGTETNSNAGPLSSIQVSTEAQNASFNMNELVDEFKTLASKAGFDNTYIASAVKDICSSEKSDKVKDYNKLLQSVSSINKDQGKE</sequence>
<feature type="domain" description="TOG" evidence="12">
    <location>
        <begin position="1"/>
        <end position="226"/>
    </location>
</feature>
<dbReference type="GO" id="GO:0046785">
    <property type="term" value="P:microtubule polymerization"/>
    <property type="evidence" value="ECO:0007669"/>
    <property type="project" value="InterPro"/>
</dbReference>
<feature type="domain" description="TOG" evidence="12">
    <location>
        <begin position="569"/>
        <end position="799"/>
    </location>
</feature>
<feature type="region of interest" description="Disordered" evidence="11">
    <location>
        <begin position="1100"/>
        <end position="1170"/>
    </location>
</feature>
<dbReference type="InterPro" id="IPR011989">
    <property type="entry name" value="ARM-like"/>
</dbReference>
<evidence type="ECO:0000256" key="3">
    <source>
        <dbReference type="ARBA" id="ARBA00022490"/>
    </source>
</evidence>
<dbReference type="Pfam" id="PF21041">
    <property type="entry name" value="XMAP215_CLASP_TOG"/>
    <property type="match status" value="4"/>
</dbReference>
<dbReference type="InterPro" id="IPR016024">
    <property type="entry name" value="ARM-type_fold"/>
</dbReference>
<comment type="similarity">
    <text evidence="9">Belongs to the TOG/XMAP215 family.</text>
</comment>
<dbReference type="GO" id="GO:0005813">
    <property type="term" value="C:centrosome"/>
    <property type="evidence" value="ECO:0007669"/>
    <property type="project" value="UniProtKB-SubCell"/>
</dbReference>
<evidence type="ECO:0000256" key="6">
    <source>
        <dbReference type="ARBA" id="ARBA00022776"/>
    </source>
</evidence>